<dbReference type="GeneID" id="106811424"/>
<gene>
    <name evidence="2" type="primary">LOC106811424</name>
</gene>
<evidence type="ECO:0000313" key="1">
    <source>
        <dbReference type="Proteomes" id="UP000695022"/>
    </source>
</evidence>
<keyword evidence="1" id="KW-1185">Reference proteome</keyword>
<accession>A0ABM1EE96</accession>
<evidence type="ECO:0000313" key="2">
    <source>
        <dbReference type="RefSeq" id="XP_014670517.1"/>
    </source>
</evidence>
<dbReference type="RefSeq" id="XP_014670517.1">
    <property type="nucleotide sequence ID" value="XM_014815031.1"/>
</dbReference>
<dbReference type="Gene3D" id="3.40.50.300">
    <property type="entry name" value="P-loop containing nucleotide triphosphate hydrolases"/>
    <property type="match status" value="1"/>
</dbReference>
<sequence length="182" mass="20639">MGCGGSADNGRNEIVNYRRPKISIRVGVSVENPDSIKPKIVFIFGGPGSRKGRIIDDLVAMYGFTLLSIEELVLQQLPKNIENSHTTHKIDTTIAIQKMLREDPTKLTLDWGLRLVENCISAGSPDSHYLVDAMPNLRFLLIEDFFLKDCSEEMQRFEERVCTILQDLSVLTFIDLIQLVWQ</sequence>
<organism evidence="1 2">
    <name type="scientific">Priapulus caudatus</name>
    <name type="common">Priapulid worm</name>
    <dbReference type="NCBI Taxonomy" id="37621"/>
    <lineage>
        <taxon>Eukaryota</taxon>
        <taxon>Metazoa</taxon>
        <taxon>Ecdysozoa</taxon>
        <taxon>Scalidophora</taxon>
        <taxon>Priapulida</taxon>
        <taxon>Priapulimorpha</taxon>
        <taxon>Priapulimorphida</taxon>
        <taxon>Priapulidae</taxon>
        <taxon>Priapulus</taxon>
    </lineage>
</organism>
<dbReference type="Proteomes" id="UP000695022">
    <property type="component" value="Unplaced"/>
</dbReference>
<protein>
    <submittedName>
        <fullName evidence="2">UMP-CMP kinase 3-like isoform X1</fullName>
    </submittedName>
</protein>
<proteinExistence type="predicted"/>
<reference evidence="2" key="1">
    <citation type="submission" date="2025-08" db="UniProtKB">
        <authorList>
            <consortium name="RefSeq"/>
        </authorList>
    </citation>
    <scope>IDENTIFICATION</scope>
</reference>
<name>A0ABM1EE96_PRICU</name>
<dbReference type="InterPro" id="IPR027417">
    <property type="entry name" value="P-loop_NTPase"/>
</dbReference>